<feature type="region of interest" description="Disordered" evidence="1">
    <location>
        <begin position="1"/>
        <end position="45"/>
    </location>
</feature>
<feature type="region of interest" description="Disordered" evidence="1">
    <location>
        <begin position="91"/>
        <end position="110"/>
    </location>
</feature>
<dbReference type="EMBL" id="JANCPR020000026">
    <property type="protein sequence ID" value="MDJ1135080.1"/>
    <property type="molecule type" value="Genomic_DNA"/>
</dbReference>
<comment type="caution">
    <text evidence="2">The sequence shown here is derived from an EMBL/GenBank/DDBJ whole genome shotgun (WGS) entry which is preliminary data.</text>
</comment>
<organism evidence="2 3">
    <name type="scientific">Streptomyces iconiensis</name>
    <dbReference type="NCBI Taxonomy" id="1384038"/>
    <lineage>
        <taxon>Bacteria</taxon>
        <taxon>Bacillati</taxon>
        <taxon>Actinomycetota</taxon>
        <taxon>Actinomycetes</taxon>
        <taxon>Kitasatosporales</taxon>
        <taxon>Streptomycetaceae</taxon>
        <taxon>Streptomyces</taxon>
    </lineage>
</organism>
<feature type="compositionally biased region" description="Basic and acidic residues" evidence="1">
    <location>
        <begin position="35"/>
        <end position="45"/>
    </location>
</feature>
<name>A0ABT7A169_9ACTN</name>
<evidence type="ECO:0000313" key="2">
    <source>
        <dbReference type="EMBL" id="MDJ1135080.1"/>
    </source>
</evidence>
<dbReference type="RefSeq" id="WP_274043312.1">
    <property type="nucleotide sequence ID" value="NZ_JANCPR020000026.1"/>
</dbReference>
<evidence type="ECO:0000256" key="1">
    <source>
        <dbReference type="SAM" id="MobiDB-lite"/>
    </source>
</evidence>
<dbReference type="Proteomes" id="UP001214441">
    <property type="component" value="Unassembled WGS sequence"/>
</dbReference>
<protein>
    <submittedName>
        <fullName evidence="2">Uncharacterized protein</fullName>
    </submittedName>
</protein>
<evidence type="ECO:0000313" key="3">
    <source>
        <dbReference type="Proteomes" id="UP001214441"/>
    </source>
</evidence>
<gene>
    <name evidence="2" type="ORF">NMN56_024590</name>
</gene>
<keyword evidence="3" id="KW-1185">Reference proteome</keyword>
<accession>A0ABT7A169</accession>
<reference evidence="2 3" key="1">
    <citation type="submission" date="2023-05" db="EMBL/GenBank/DDBJ databases">
        <title>Streptantibioticus silvisoli sp. nov., acidotolerant actinomycetes 1 from pine litter.</title>
        <authorList>
            <person name="Swiecimska M."/>
            <person name="Golinska P."/>
            <person name="Sangal V."/>
            <person name="Wachnowicz B."/>
            <person name="Goodfellow M."/>
        </authorList>
    </citation>
    <scope>NUCLEOTIDE SEQUENCE [LARGE SCALE GENOMIC DNA]</scope>
    <source>
        <strain evidence="2 3">DSM 42109</strain>
    </source>
</reference>
<sequence length="131" mass="14460">MQQNLDEVTAESDVPRRGQADQRGLPPGADIGQNRPDDRAAREFGEIDDQVAPDLGMLIGQRQQRQDAVLIQWQSARFHLDLPGTVADVLPQQAGKPVTRQPRGDVAGKTRVSDDLELKRGVRRGVLTFGR</sequence>
<proteinExistence type="predicted"/>